<dbReference type="Proteomes" id="UP000270342">
    <property type="component" value="Unassembled WGS sequence"/>
</dbReference>
<comment type="pathway">
    <text evidence="1 9">Cell wall biogenesis; peptidoglycan biosynthesis.</text>
</comment>
<name>A0A494XNF6_9BURK</name>
<comment type="similarity">
    <text evidence="2">Belongs to the YkuD family.</text>
</comment>
<keyword evidence="12" id="KW-1185">Reference proteome</keyword>
<dbReference type="GO" id="GO:0018104">
    <property type="term" value="P:peptidoglycan-protein cross-linking"/>
    <property type="evidence" value="ECO:0007669"/>
    <property type="project" value="TreeGrafter"/>
</dbReference>
<dbReference type="PROSITE" id="PS52029">
    <property type="entry name" value="LD_TPASE"/>
    <property type="match status" value="1"/>
</dbReference>
<proteinExistence type="inferred from homology"/>
<evidence type="ECO:0000256" key="4">
    <source>
        <dbReference type="ARBA" id="ARBA00022679"/>
    </source>
</evidence>
<keyword evidence="7 9" id="KW-0573">Peptidoglycan synthesis</keyword>
<evidence type="ECO:0000259" key="10">
    <source>
        <dbReference type="PROSITE" id="PS52029"/>
    </source>
</evidence>
<evidence type="ECO:0000313" key="12">
    <source>
        <dbReference type="Proteomes" id="UP000270342"/>
    </source>
</evidence>
<evidence type="ECO:0000256" key="5">
    <source>
        <dbReference type="ARBA" id="ARBA00022801"/>
    </source>
</evidence>
<dbReference type="GO" id="GO:0016757">
    <property type="term" value="F:glycosyltransferase activity"/>
    <property type="evidence" value="ECO:0007669"/>
    <property type="project" value="UniProtKB-KW"/>
</dbReference>
<feature type="active site" description="Nucleophile" evidence="9">
    <location>
        <position position="136"/>
    </location>
</feature>
<evidence type="ECO:0000256" key="8">
    <source>
        <dbReference type="ARBA" id="ARBA00023316"/>
    </source>
</evidence>
<dbReference type="PANTHER" id="PTHR30582">
    <property type="entry name" value="L,D-TRANSPEPTIDASE"/>
    <property type="match status" value="1"/>
</dbReference>
<dbReference type="CDD" id="cd16913">
    <property type="entry name" value="YkuD_like"/>
    <property type="match status" value="1"/>
</dbReference>
<dbReference type="GO" id="GO:0071972">
    <property type="term" value="F:peptidoglycan L,D-transpeptidase activity"/>
    <property type="evidence" value="ECO:0007669"/>
    <property type="project" value="TreeGrafter"/>
</dbReference>
<dbReference type="GO" id="GO:0071555">
    <property type="term" value="P:cell wall organization"/>
    <property type="evidence" value="ECO:0007669"/>
    <property type="project" value="UniProtKB-UniRule"/>
</dbReference>
<keyword evidence="5" id="KW-0378">Hydrolase</keyword>
<protein>
    <submittedName>
        <fullName evidence="11">L,D-transpeptidase</fullName>
    </submittedName>
</protein>
<feature type="active site" description="Proton donor/acceptor" evidence="9">
    <location>
        <position position="120"/>
    </location>
</feature>
<evidence type="ECO:0000256" key="9">
    <source>
        <dbReference type="PROSITE-ProRule" id="PRU01373"/>
    </source>
</evidence>
<evidence type="ECO:0000256" key="2">
    <source>
        <dbReference type="ARBA" id="ARBA00005992"/>
    </source>
</evidence>
<dbReference type="InterPro" id="IPR005490">
    <property type="entry name" value="LD_TPept_cat_dom"/>
</dbReference>
<keyword evidence="6 9" id="KW-0133">Cell shape</keyword>
<gene>
    <name evidence="11" type="ORF">D7S86_20375</name>
</gene>
<dbReference type="Gene3D" id="2.40.440.10">
    <property type="entry name" value="L,D-transpeptidase catalytic domain-like"/>
    <property type="match status" value="1"/>
</dbReference>
<dbReference type="GO" id="GO:0005576">
    <property type="term" value="C:extracellular region"/>
    <property type="evidence" value="ECO:0007669"/>
    <property type="project" value="TreeGrafter"/>
</dbReference>
<sequence>MSAREIVVDLRLQELTLLEDGRVRCAFPVSSAANGPGEQMGSGCTPRGLHVARMLIGHGLPSGSVFVARRATGEVYSDQLGLQYPGRDWMLSRIVWLQGCEPERNRFGDVDTLRRFIYIHGCPDTEPMGTPASRGCIRMRNDDIIALFDQLAPGISVRIHE</sequence>
<dbReference type="GO" id="GO:0008360">
    <property type="term" value="P:regulation of cell shape"/>
    <property type="evidence" value="ECO:0007669"/>
    <property type="project" value="UniProtKB-UniRule"/>
</dbReference>
<evidence type="ECO:0000313" key="11">
    <source>
        <dbReference type="EMBL" id="RKP49649.1"/>
    </source>
</evidence>
<evidence type="ECO:0000256" key="6">
    <source>
        <dbReference type="ARBA" id="ARBA00022960"/>
    </source>
</evidence>
<dbReference type="UniPathway" id="UPA00219"/>
<organism evidence="11 12">
    <name type="scientific">Pararobbsia silviterrae</name>
    <dbReference type="NCBI Taxonomy" id="1792498"/>
    <lineage>
        <taxon>Bacteria</taxon>
        <taxon>Pseudomonadati</taxon>
        <taxon>Pseudomonadota</taxon>
        <taxon>Betaproteobacteria</taxon>
        <taxon>Burkholderiales</taxon>
        <taxon>Burkholderiaceae</taxon>
        <taxon>Pararobbsia</taxon>
    </lineage>
</organism>
<dbReference type="PANTHER" id="PTHR30582:SF24">
    <property type="entry name" value="L,D-TRANSPEPTIDASE ERFK_SRFK-RELATED"/>
    <property type="match status" value="1"/>
</dbReference>
<accession>A0A494XNF6</accession>
<evidence type="ECO:0000256" key="3">
    <source>
        <dbReference type="ARBA" id="ARBA00022676"/>
    </source>
</evidence>
<keyword evidence="8 9" id="KW-0961">Cell wall biogenesis/degradation</keyword>
<keyword evidence="3" id="KW-0328">Glycosyltransferase</keyword>
<dbReference type="AlphaFoldDB" id="A0A494XNF6"/>
<dbReference type="EMBL" id="RBZU01000010">
    <property type="protein sequence ID" value="RKP49649.1"/>
    <property type="molecule type" value="Genomic_DNA"/>
</dbReference>
<dbReference type="OrthoDB" id="9787225at2"/>
<dbReference type="SUPFAM" id="SSF141523">
    <property type="entry name" value="L,D-transpeptidase catalytic domain-like"/>
    <property type="match status" value="1"/>
</dbReference>
<keyword evidence="4" id="KW-0808">Transferase</keyword>
<feature type="domain" description="L,D-TPase catalytic" evidence="10">
    <location>
        <begin position="4"/>
        <end position="160"/>
    </location>
</feature>
<comment type="caution">
    <text evidence="11">The sequence shown here is derived from an EMBL/GenBank/DDBJ whole genome shotgun (WGS) entry which is preliminary data.</text>
</comment>
<evidence type="ECO:0000256" key="1">
    <source>
        <dbReference type="ARBA" id="ARBA00004752"/>
    </source>
</evidence>
<reference evidence="11 12" key="1">
    <citation type="submission" date="2018-10" db="EMBL/GenBank/DDBJ databases">
        <title>Robbsia sp. DHC34, isolated from soil.</title>
        <authorList>
            <person name="Gao Z.-H."/>
            <person name="Qiu L.-H."/>
        </authorList>
    </citation>
    <scope>NUCLEOTIDE SEQUENCE [LARGE SCALE GENOMIC DNA]</scope>
    <source>
        <strain evidence="11 12">DHC34</strain>
    </source>
</reference>
<dbReference type="Pfam" id="PF03734">
    <property type="entry name" value="YkuD"/>
    <property type="match status" value="1"/>
</dbReference>
<evidence type="ECO:0000256" key="7">
    <source>
        <dbReference type="ARBA" id="ARBA00022984"/>
    </source>
</evidence>
<dbReference type="InterPro" id="IPR050979">
    <property type="entry name" value="LD-transpeptidase"/>
</dbReference>
<dbReference type="RefSeq" id="WP_121088697.1">
    <property type="nucleotide sequence ID" value="NZ_RBZU01000010.1"/>
</dbReference>
<dbReference type="InterPro" id="IPR038063">
    <property type="entry name" value="Transpep_catalytic_dom"/>
</dbReference>